<dbReference type="EMBL" id="BSPQ01000019">
    <property type="protein sequence ID" value="GLS92243.1"/>
    <property type="molecule type" value="Genomic_DNA"/>
</dbReference>
<keyword evidence="1" id="KW-1133">Transmembrane helix</keyword>
<keyword evidence="3" id="KW-1185">Reference proteome</keyword>
<dbReference type="NCBIfam" id="TIGR02532">
    <property type="entry name" value="IV_pilin_GFxxxE"/>
    <property type="match status" value="1"/>
</dbReference>
<name>A0ABQ6E4Y8_9GAMM</name>
<dbReference type="Pfam" id="PF07963">
    <property type="entry name" value="N_methyl"/>
    <property type="match status" value="1"/>
</dbReference>
<keyword evidence="1" id="KW-0472">Membrane</keyword>
<dbReference type="Proteomes" id="UP001157353">
    <property type="component" value="Unassembled WGS sequence"/>
</dbReference>
<dbReference type="RefSeq" id="WP_284205340.1">
    <property type="nucleotide sequence ID" value="NZ_BSPQ01000019.1"/>
</dbReference>
<gene>
    <name evidence="2" type="ORF">GCM10007916_33130</name>
</gene>
<evidence type="ECO:0008006" key="4">
    <source>
        <dbReference type="Google" id="ProtNLM"/>
    </source>
</evidence>
<reference evidence="3" key="1">
    <citation type="journal article" date="2019" name="Int. J. Syst. Evol. Microbiol.">
        <title>The Global Catalogue of Microorganisms (GCM) 10K type strain sequencing project: providing services to taxonomists for standard genome sequencing and annotation.</title>
        <authorList>
            <consortium name="The Broad Institute Genomics Platform"/>
            <consortium name="The Broad Institute Genome Sequencing Center for Infectious Disease"/>
            <person name="Wu L."/>
            <person name="Ma J."/>
        </authorList>
    </citation>
    <scope>NUCLEOTIDE SEQUENCE [LARGE SCALE GENOMIC DNA]</scope>
    <source>
        <strain evidence="3">NBRC 103166</strain>
    </source>
</reference>
<dbReference type="InterPro" id="IPR045584">
    <property type="entry name" value="Pilin-like"/>
</dbReference>
<dbReference type="Gene3D" id="3.30.700.10">
    <property type="entry name" value="Glycoprotein, Type 4 Pilin"/>
    <property type="match status" value="1"/>
</dbReference>
<sequence length="149" mass="15499">MKPQSGFTLIELVIVIIILGILAATALPKFIDLQGDARASSLYGVKAALEGGASLTYAQAAIEGIEKTSTGKSTREGVELVYGYPAATVGGIIKAIELSELDWAVSPETTSSPLIITASGALATVECRVEYSAARQGKRPLIDAKVDDC</sequence>
<dbReference type="InterPro" id="IPR012902">
    <property type="entry name" value="N_methyl_site"/>
</dbReference>
<evidence type="ECO:0000313" key="3">
    <source>
        <dbReference type="Proteomes" id="UP001157353"/>
    </source>
</evidence>
<evidence type="ECO:0000256" key="1">
    <source>
        <dbReference type="SAM" id="Phobius"/>
    </source>
</evidence>
<feature type="transmembrane region" description="Helical" evidence="1">
    <location>
        <begin position="6"/>
        <end position="27"/>
    </location>
</feature>
<dbReference type="PROSITE" id="PS00409">
    <property type="entry name" value="PROKAR_NTER_METHYL"/>
    <property type="match status" value="1"/>
</dbReference>
<keyword evidence="1" id="KW-0812">Transmembrane</keyword>
<organism evidence="2 3">
    <name type="scientific">Psychromonas marina</name>
    <dbReference type="NCBI Taxonomy" id="88364"/>
    <lineage>
        <taxon>Bacteria</taxon>
        <taxon>Pseudomonadati</taxon>
        <taxon>Pseudomonadota</taxon>
        <taxon>Gammaproteobacteria</taxon>
        <taxon>Alteromonadales</taxon>
        <taxon>Psychromonadaceae</taxon>
        <taxon>Psychromonas</taxon>
    </lineage>
</organism>
<proteinExistence type="predicted"/>
<dbReference type="SUPFAM" id="SSF54523">
    <property type="entry name" value="Pili subunits"/>
    <property type="match status" value="1"/>
</dbReference>
<accession>A0ABQ6E4Y8</accession>
<comment type="caution">
    <text evidence="2">The sequence shown here is derived from an EMBL/GenBank/DDBJ whole genome shotgun (WGS) entry which is preliminary data.</text>
</comment>
<protein>
    <recommendedName>
        <fullName evidence="4">MSHA pilin protein MshA</fullName>
    </recommendedName>
</protein>
<evidence type="ECO:0000313" key="2">
    <source>
        <dbReference type="EMBL" id="GLS92243.1"/>
    </source>
</evidence>